<evidence type="ECO:0000256" key="4">
    <source>
        <dbReference type="ARBA" id="ARBA00022737"/>
    </source>
</evidence>
<gene>
    <name evidence="11" type="ORF">B5E75_10785</name>
</gene>
<dbReference type="PANTHER" id="PTHR10030:SF37">
    <property type="entry name" value="ALPHA-L-FUCOSIDASE-RELATED"/>
    <property type="match status" value="1"/>
</dbReference>
<dbReference type="PANTHER" id="PTHR10030">
    <property type="entry name" value="ALPHA-L-FUCOSIDASE"/>
    <property type="match status" value="1"/>
</dbReference>
<dbReference type="SUPFAM" id="SSF51445">
    <property type="entry name" value="(Trans)glycosidases"/>
    <property type="match status" value="1"/>
</dbReference>
<dbReference type="AlphaFoldDB" id="A0A1Y4SWY5"/>
<dbReference type="GO" id="GO:0007154">
    <property type="term" value="P:cell communication"/>
    <property type="evidence" value="ECO:0007669"/>
    <property type="project" value="InterPro"/>
</dbReference>
<evidence type="ECO:0000313" key="12">
    <source>
        <dbReference type="Proteomes" id="UP000195305"/>
    </source>
</evidence>
<dbReference type="OrthoDB" id="107551at2"/>
<evidence type="ECO:0000256" key="1">
    <source>
        <dbReference type="ARBA" id="ARBA00007951"/>
    </source>
</evidence>
<dbReference type="SMART" id="SM00812">
    <property type="entry name" value="Alpha_L_fucos"/>
    <property type="match status" value="1"/>
</dbReference>
<dbReference type="Gene3D" id="2.60.120.260">
    <property type="entry name" value="Galactose-binding domain-like"/>
    <property type="match status" value="3"/>
</dbReference>
<evidence type="ECO:0000256" key="7">
    <source>
        <dbReference type="ARBA" id="ARBA00023295"/>
    </source>
</evidence>
<keyword evidence="5" id="KW-0378">Hydrolase</keyword>
<dbReference type="Gene3D" id="3.20.20.80">
    <property type="entry name" value="Glycosidases"/>
    <property type="match status" value="1"/>
</dbReference>
<dbReference type="Gene3D" id="2.60.40.2030">
    <property type="match status" value="1"/>
</dbReference>
<dbReference type="EMBL" id="NFLJ01000033">
    <property type="protein sequence ID" value="OUQ33303.1"/>
    <property type="molecule type" value="Genomic_DNA"/>
</dbReference>
<keyword evidence="9" id="KW-1133">Transmembrane helix</keyword>
<keyword evidence="4" id="KW-0677">Repeat</keyword>
<dbReference type="Pfam" id="PF03160">
    <property type="entry name" value="Calx-beta"/>
    <property type="match status" value="1"/>
</dbReference>
<comment type="caution">
    <text evidence="11">The sequence shown here is derived from an EMBL/GenBank/DDBJ whole genome shotgun (WGS) entry which is preliminary data.</text>
</comment>
<keyword evidence="6" id="KW-0106">Calcium</keyword>
<keyword evidence="9" id="KW-0812">Transmembrane</keyword>
<dbReference type="InterPro" id="IPR008979">
    <property type="entry name" value="Galactose-bd-like_sf"/>
</dbReference>
<dbReference type="GO" id="GO:0005764">
    <property type="term" value="C:lysosome"/>
    <property type="evidence" value="ECO:0007669"/>
    <property type="project" value="TreeGrafter"/>
</dbReference>
<dbReference type="Proteomes" id="UP000195305">
    <property type="component" value="Unassembled WGS sequence"/>
</dbReference>
<feature type="transmembrane region" description="Helical" evidence="9">
    <location>
        <begin position="1132"/>
        <end position="1150"/>
    </location>
</feature>
<feature type="compositionally biased region" description="Basic and acidic residues" evidence="8">
    <location>
        <begin position="555"/>
        <end position="573"/>
    </location>
</feature>
<evidence type="ECO:0000256" key="9">
    <source>
        <dbReference type="SAM" id="Phobius"/>
    </source>
</evidence>
<keyword evidence="3" id="KW-0732">Signal</keyword>
<feature type="region of interest" description="Disordered" evidence="8">
    <location>
        <begin position="1077"/>
        <end position="1124"/>
    </location>
</feature>
<dbReference type="InterPro" id="IPR000933">
    <property type="entry name" value="Glyco_hydro_29"/>
</dbReference>
<evidence type="ECO:0000256" key="3">
    <source>
        <dbReference type="ARBA" id="ARBA00022729"/>
    </source>
</evidence>
<protein>
    <recommendedName>
        <fullName evidence="2">alpha-L-fucosidase</fullName>
        <ecNumber evidence="2">3.2.1.51</ecNumber>
    </recommendedName>
</protein>
<keyword evidence="12" id="KW-1185">Reference proteome</keyword>
<feature type="domain" description="F5/8 type C" evidence="10">
    <location>
        <begin position="386"/>
        <end position="526"/>
    </location>
</feature>
<dbReference type="InterPro" id="IPR000421">
    <property type="entry name" value="FA58C"/>
</dbReference>
<dbReference type="Gene3D" id="2.60.40.3630">
    <property type="match status" value="1"/>
</dbReference>
<dbReference type="GO" id="GO:0006004">
    <property type="term" value="P:fucose metabolic process"/>
    <property type="evidence" value="ECO:0007669"/>
    <property type="project" value="TreeGrafter"/>
</dbReference>
<dbReference type="InterPro" id="IPR038081">
    <property type="entry name" value="CalX-like_sf"/>
</dbReference>
<accession>A0A1Y4SWY5</accession>
<dbReference type="SUPFAM" id="SSF141072">
    <property type="entry name" value="CalX-like"/>
    <property type="match status" value="1"/>
</dbReference>
<dbReference type="RefSeq" id="WP_087359107.1">
    <property type="nucleotide sequence ID" value="NZ_NFLJ01000033.1"/>
</dbReference>
<dbReference type="PROSITE" id="PS50022">
    <property type="entry name" value="FA58C_3"/>
    <property type="match status" value="1"/>
</dbReference>
<dbReference type="SUPFAM" id="SSF49785">
    <property type="entry name" value="Galactose-binding domain-like"/>
    <property type="match status" value="1"/>
</dbReference>
<proteinExistence type="inferred from homology"/>
<dbReference type="GO" id="GO:0004560">
    <property type="term" value="F:alpha-L-fucosidase activity"/>
    <property type="evidence" value="ECO:0007669"/>
    <property type="project" value="InterPro"/>
</dbReference>
<dbReference type="SMART" id="SM00237">
    <property type="entry name" value="Calx_beta"/>
    <property type="match status" value="1"/>
</dbReference>
<feature type="region of interest" description="Disordered" evidence="8">
    <location>
        <begin position="555"/>
        <end position="574"/>
    </location>
</feature>
<evidence type="ECO:0000313" key="11">
    <source>
        <dbReference type="EMBL" id="OUQ33303.1"/>
    </source>
</evidence>
<dbReference type="EC" id="3.2.1.51" evidence="2"/>
<dbReference type="InterPro" id="IPR022038">
    <property type="entry name" value="Ig-like_bact"/>
</dbReference>
<evidence type="ECO:0000256" key="8">
    <source>
        <dbReference type="SAM" id="MobiDB-lite"/>
    </source>
</evidence>
<dbReference type="InterPro" id="IPR057739">
    <property type="entry name" value="Glyco_hydro_29_N"/>
</dbReference>
<evidence type="ECO:0000256" key="2">
    <source>
        <dbReference type="ARBA" id="ARBA00012662"/>
    </source>
</evidence>
<feature type="compositionally biased region" description="Polar residues" evidence="8">
    <location>
        <begin position="1095"/>
        <end position="1120"/>
    </location>
</feature>
<sequence length="1159" mass="127350">MNKSKILKGTLAGTLAMTIVGSAVYSSNALVYDTDLEDKTVTEPESWGALPNEAQLQYHDDELAAFIHFGVNTFTGNEWGDGTESPSVFNPTGDFGESAKSMVEALKNAGFKKVIVTAKHHDGFCIWPSEYTEHDIENSPYKDGKGDILAEISAACTEYDMDMGLYLSPWDENAESYGYYDKDGNPLLDENGNPIDGMTMEEVKEKDALDYNDYYVNQITEIVTNPKYGNHGKFTEWWMDGAKGEGGDAQEYDTERILKTIKDNEPGILIFGGGTEGGIHWIGNEKGQASDTTWAKVDSVKGDGYREADGFTYGIPDGDHWSVPESDVSITAGWFYHDGDLPKSMSQLGNIYFQTVGNGSPLLLNFPPNQTGDLDGSIYSRLNEFKNAIDNTFKTNLLAQNSKAGASSVYENAKEYSPAKTIDGDEDTYWTTEKGEKTGTLEIEFDEVKEFDVVSIEEYIEKGQRISEFEVEYQTADGQWLPFEDGHTIGAKKLLRIDPVQAKAIRINITGSYAEPMISEVGIYKTADGFEKTQPLPEAYTKFVYGDDERLELNKGSWDDDHQGNTGWEKQEDGSYTTTDGWANIKYTFEGTYFALVGTKGPDYGSFDIYIDGKYTSSANASAGEITPGQILYESPTLGAGTHTIQLTTGTNRKPVNFAYGYYLGTNENGLFEIETDSYQVTEGDSIKVKIKRNGGSTGEVTVNVTTPPGTAVQGQYYENITNETITFKDGEKVKYVTLKTIDNLDVTGNKDFYVEIFSPTGGAQLGMRSTARILIVENDKRIADAVEQTSNISESWYKAESWDAFDQAYLKAKAAVDDDSMSDDEKMKLSNALMEAYNNLEVISQYSVRNAMILPDNFEDEKVLEVELGILDSKHENIVANEYLKMVNGSDYSNGRLINKIKDGNTITIPLNVQKTGLYNFDFTYQATQPMSLIISGDHIAKQTISLDASETLTEKSIPLNIQETGVSQVVITAKSLAKSDGDLAIDNAKIKLQEVSNGKIESIAIEQMPSKTVYALGDTLDLTGLKVIAKYDTGATTDITHKVEVTGFDSSKVGEQTLTVHYGEFETQFTVTVKGKSDEINPGTDTPEKPGQDNPNQGNSGQTGEKPSTTPTVNGTTSSHDKVKTSDEQVIGVFVIALLGAACLFVVMKNKKSDSQD</sequence>
<comment type="similarity">
    <text evidence="1">Belongs to the glycosyl hydrolase 29 family.</text>
</comment>
<dbReference type="InterPro" id="IPR003644">
    <property type="entry name" value="Calx_beta"/>
</dbReference>
<keyword evidence="7" id="KW-0326">Glycosidase</keyword>
<dbReference type="GO" id="GO:0016139">
    <property type="term" value="P:glycoside catabolic process"/>
    <property type="evidence" value="ECO:0007669"/>
    <property type="project" value="TreeGrafter"/>
</dbReference>
<name>A0A1Y4SWY5_9FIRM</name>
<reference evidence="11 12" key="1">
    <citation type="journal article" date="2018" name="BMC Genomics">
        <title>Whole genome sequencing and function prediction of 133 gut anaerobes isolated from chicken caecum in pure cultures.</title>
        <authorList>
            <person name="Medvecky M."/>
            <person name="Cejkova D."/>
            <person name="Polansky O."/>
            <person name="Karasova D."/>
            <person name="Kubasova T."/>
            <person name="Cizek A."/>
            <person name="Rychlik I."/>
        </authorList>
    </citation>
    <scope>NUCLEOTIDE SEQUENCE [LARGE SCALE GENOMIC DNA]</scope>
    <source>
        <strain evidence="11 12">An13</strain>
    </source>
</reference>
<dbReference type="InterPro" id="IPR017853">
    <property type="entry name" value="GH"/>
</dbReference>
<dbReference type="Pfam" id="PF07523">
    <property type="entry name" value="Big_3"/>
    <property type="match status" value="1"/>
</dbReference>
<keyword evidence="9" id="KW-0472">Membrane</keyword>
<dbReference type="Pfam" id="PF01120">
    <property type="entry name" value="Alpha_L_fucos"/>
    <property type="match status" value="1"/>
</dbReference>
<dbReference type="Gene3D" id="1.20.1270.90">
    <property type="entry name" value="AF1782-like"/>
    <property type="match status" value="1"/>
</dbReference>
<dbReference type="Pfam" id="PF00754">
    <property type="entry name" value="F5_F8_type_C"/>
    <property type="match status" value="1"/>
</dbReference>
<dbReference type="GO" id="GO:0016020">
    <property type="term" value="C:membrane"/>
    <property type="evidence" value="ECO:0007669"/>
    <property type="project" value="InterPro"/>
</dbReference>
<evidence type="ECO:0000256" key="6">
    <source>
        <dbReference type="ARBA" id="ARBA00022837"/>
    </source>
</evidence>
<evidence type="ECO:0000256" key="5">
    <source>
        <dbReference type="ARBA" id="ARBA00022801"/>
    </source>
</evidence>
<organism evidence="11 12">
    <name type="scientific">Massilimicrobiota timonensis</name>
    <dbReference type="NCBI Taxonomy" id="1776392"/>
    <lineage>
        <taxon>Bacteria</taxon>
        <taxon>Bacillati</taxon>
        <taxon>Bacillota</taxon>
        <taxon>Erysipelotrichia</taxon>
        <taxon>Erysipelotrichales</taxon>
        <taxon>Erysipelotrichaceae</taxon>
        <taxon>Massilimicrobiota</taxon>
    </lineage>
</organism>
<evidence type="ECO:0000259" key="10">
    <source>
        <dbReference type="PROSITE" id="PS50022"/>
    </source>
</evidence>